<dbReference type="EMBL" id="CP017818">
    <property type="protein sequence ID" value="APA09690.1"/>
    <property type="molecule type" value="Genomic_DNA"/>
</dbReference>
<name>A0A1D9Q400_SCLS1</name>
<feature type="region of interest" description="Disordered" evidence="1">
    <location>
        <begin position="38"/>
        <end position="60"/>
    </location>
</feature>
<dbReference type="RefSeq" id="XP_001593216.1">
    <property type="nucleotide sequence ID" value="XM_001593166.1"/>
</dbReference>
<feature type="compositionally biased region" description="Polar residues" evidence="1">
    <location>
        <begin position="51"/>
        <end position="60"/>
    </location>
</feature>
<dbReference type="KEGG" id="ssl:SS1G_06138"/>
<accession>A0A1D9Q400</accession>
<reference evidence="3" key="1">
    <citation type="journal article" date="2017" name="Genome Biol. Evol.">
        <title>The complete genome sequence of the phytopathogenic fungus Sclerotinia sclerotiorum reveals insights into the genome architecture of broad host range pathogens.</title>
        <authorList>
            <person name="Derbyshire M."/>
            <person name="Denton-Giles M."/>
            <person name="Hegedus D."/>
            <person name="Seifbarghy S."/>
            <person name="Rollins J."/>
            <person name="van Kan J."/>
            <person name="Seidl M.F."/>
            <person name="Faino L."/>
            <person name="Mbengue M."/>
            <person name="Navaud O."/>
            <person name="Raffaele S."/>
            <person name="Hammond-Kosack K."/>
            <person name="Heard S."/>
            <person name="Oliver R."/>
        </authorList>
    </citation>
    <scope>NUCLEOTIDE SEQUENCE [LARGE SCALE GENOMIC DNA]</scope>
    <source>
        <strain evidence="3">ATCC 18683 / 1980 / Ss-1</strain>
    </source>
</reference>
<sequence>MCTHYIVYKSCNKHYDTKVVECAPFKATGVCPTGPINKTPSHNAGEPCTSGCPSDYTSHL</sequence>
<organism evidence="2 3">
    <name type="scientific">Sclerotinia sclerotiorum (strain ATCC 18683 / 1980 / Ss-1)</name>
    <name type="common">White mold</name>
    <name type="synonym">Whetzelinia sclerotiorum</name>
    <dbReference type="NCBI Taxonomy" id="665079"/>
    <lineage>
        <taxon>Eukaryota</taxon>
        <taxon>Fungi</taxon>
        <taxon>Dikarya</taxon>
        <taxon>Ascomycota</taxon>
        <taxon>Pezizomycotina</taxon>
        <taxon>Leotiomycetes</taxon>
        <taxon>Helotiales</taxon>
        <taxon>Sclerotiniaceae</taxon>
        <taxon>Sclerotinia</taxon>
    </lineage>
</organism>
<evidence type="ECO:0000256" key="1">
    <source>
        <dbReference type="SAM" id="MobiDB-lite"/>
    </source>
</evidence>
<evidence type="ECO:0000313" key="3">
    <source>
        <dbReference type="Proteomes" id="UP000177798"/>
    </source>
</evidence>
<protein>
    <submittedName>
        <fullName evidence="2">Uncharacterized protein</fullName>
    </submittedName>
</protein>
<dbReference type="VEuPathDB" id="FungiDB:sscle_05g044600"/>
<dbReference type="AlphaFoldDB" id="A0A1D9Q400"/>
<gene>
    <name evidence="2" type="ORF">sscle_05g044600</name>
</gene>
<proteinExistence type="predicted"/>
<evidence type="ECO:0000313" key="2">
    <source>
        <dbReference type="EMBL" id="APA09690.1"/>
    </source>
</evidence>
<dbReference type="Proteomes" id="UP000177798">
    <property type="component" value="Chromosome 5"/>
</dbReference>
<dbReference type="OrthoDB" id="3443736at2759"/>